<organism evidence="1 2">
    <name type="scientific">Actinomycetospora termitidis</name>
    <dbReference type="NCBI Taxonomy" id="3053470"/>
    <lineage>
        <taxon>Bacteria</taxon>
        <taxon>Bacillati</taxon>
        <taxon>Actinomycetota</taxon>
        <taxon>Actinomycetes</taxon>
        <taxon>Pseudonocardiales</taxon>
        <taxon>Pseudonocardiaceae</taxon>
        <taxon>Actinomycetospora</taxon>
    </lineage>
</organism>
<name>A0ABT7M7Q5_9PSEU</name>
<evidence type="ECO:0008006" key="3">
    <source>
        <dbReference type="Google" id="ProtNLM"/>
    </source>
</evidence>
<reference evidence="1 2" key="1">
    <citation type="submission" date="2023-06" db="EMBL/GenBank/DDBJ databases">
        <title>Actinomycetospora Odt1-22.</title>
        <authorList>
            <person name="Supong K."/>
        </authorList>
    </citation>
    <scope>NUCLEOTIDE SEQUENCE [LARGE SCALE GENOMIC DNA]</scope>
    <source>
        <strain evidence="1 2">Odt1-22</strain>
    </source>
</reference>
<accession>A0ABT7M7Q5</accession>
<gene>
    <name evidence="1" type="ORF">QRT03_12040</name>
</gene>
<comment type="caution">
    <text evidence="1">The sequence shown here is derived from an EMBL/GenBank/DDBJ whole genome shotgun (WGS) entry which is preliminary data.</text>
</comment>
<keyword evidence="2" id="KW-1185">Reference proteome</keyword>
<proteinExistence type="predicted"/>
<evidence type="ECO:0000313" key="2">
    <source>
        <dbReference type="Proteomes" id="UP001231924"/>
    </source>
</evidence>
<evidence type="ECO:0000313" key="1">
    <source>
        <dbReference type="EMBL" id="MDL5156690.1"/>
    </source>
</evidence>
<dbReference type="Proteomes" id="UP001231924">
    <property type="component" value="Unassembled WGS sequence"/>
</dbReference>
<dbReference type="RefSeq" id="WP_286053021.1">
    <property type="nucleotide sequence ID" value="NZ_JASVWF010000002.1"/>
</dbReference>
<sequence>MEAPGRRVYTFDLQIDRPITDAEIDALFEAGCDDCGPETGPGGTVLHVDREAASLVTALVSAVTDVERAGLTVSGAGAPDLVTQSEIAVRTGRSVESIRLLAAGRRGPGTFPRSLNGFYSWVDVKAWFADYDPRAVDDPSPDELSYDQIVAAANILIRARTVLRGPHAPGLEQLLRAA</sequence>
<protein>
    <recommendedName>
        <fullName evidence="3">DNA-binding protein</fullName>
    </recommendedName>
</protein>
<dbReference type="EMBL" id="JASVWF010000002">
    <property type="protein sequence ID" value="MDL5156690.1"/>
    <property type="molecule type" value="Genomic_DNA"/>
</dbReference>